<dbReference type="SMART" id="SM00025">
    <property type="entry name" value="Pumilio"/>
    <property type="match status" value="3"/>
</dbReference>
<dbReference type="InterPro" id="IPR011989">
    <property type="entry name" value="ARM-like"/>
</dbReference>
<dbReference type="Proteomes" id="UP001165082">
    <property type="component" value="Unassembled WGS sequence"/>
</dbReference>
<dbReference type="GO" id="GO:0006417">
    <property type="term" value="P:regulation of translation"/>
    <property type="evidence" value="ECO:0007669"/>
    <property type="project" value="TreeGrafter"/>
</dbReference>
<dbReference type="PROSITE" id="PS50303">
    <property type="entry name" value="PUM_HD"/>
    <property type="match status" value="1"/>
</dbReference>
<keyword evidence="7" id="KW-1185">Reference proteome</keyword>
<dbReference type="Pfam" id="PF08144">
    <property type="entry name" value="CPL"/>
    <property type="match status" value="1"/>
</dbReference>
<feature type="repeat" description="Pumilio" evidence="3">
    <location>
        <begin position="63"/>
        <end position="99"/>
    </location>
</feature>
<dbReference type="OrthoDB" id="497380at2759"/>
<accession>A0A9W7DXY1</accession>
<dbReference type="Gene3D" id="1.25.10.10">
    <property type="entry name" value="Leucine-rich Repeat Variant"/>
    <property type="match status" value="1"/>
</dbReference>
<feature type="domain" description="PUM-HD" evidence="5">
    <location>
        <begin position="36"/>
        <end position="402"/>
    </location>
</feature>
<evidence type="ECO:0000259" key="5">
    <source>
        <dbReference type="PROSITE" id="PS50303"/>
    </source>
</evidence>
<feature type="region of interest" description="Disordered" evidence="4">
    <location>
        <begin position="1"/>
        <end position="28"/>
    </location>
</feature>
<dbReference type="EMBL" id="BRXZ01002114">
    <property type="protein sequence ID" value="GMH54748.1"/>
    <property type="molecule type" value="Genomic_DNA"/>
</dbReference>
<dbReference type="PANTHER" id="PTHR13389:SF0">
    <property type="entry name" value="PUMILIO HOMOLOG 3"/>
    <property type="match status" value="1"/>
</dbReference>
<keyword evidence="1" id="KW-0677">Repeat</keyword>
<evidence type="ECO:0000256" key="3">
    <source>
        <dbReference type="PROSITE-ProRule" id="PRU00317"/>
    </source>
</evidence>
<proteinExistence type="predicted"/>
<dbReference type="InterPro" id="IPR016024">
    <property type="entry name" value="ARM-type_fold"/>
</dbReference>
<dbReference type="AlphaFoldDB" id="A0A9W7DXY1"/>
<reference evidence="6" key="1">
    <citation type="submission" date="2022-07" db="EMBL/GenBank/DDBJ databases">
        <title>Genome analysis of Parmales, a sister group of diatoms, reveals the evolutionary specialization of diatoms from phago-mixotrophs to photoautotrophs.</title>
        <authorList>
            <person name="Ban H."/>
            <person name="Sato S."/>
            <person name="Yoshikawa S."/>
            <person name="Kazumasa Y."/>
            <person name="Nakamura Y."/>
            <person name="Ichinomiya M."/>
            <person name="Saitoh K."/>
            <person name="Sato N."/>
            <person name="Blanc-Mathieu R."/>
            <person name="Endo H."/>
            <person name="Kuwata A."/>
            <person name="Ogata H."/>
        </authorList>
    </citation>
    <scope>NUCLEOTIDE SEQUENCE</scope>
</reference>
<dbReference type="InterPro" id="IPR012959">
    <property type="entry name" value="CPL_dom"/>
</dbReference>
<evidence type="ECO:0000313" key="7">
    <source>
        <dbReference type="Proteomes" id="UP001165082"/>
    </source>
</evidence>
<dbReference type="GO" id="GO:0003729">
    <property type="term" value="F:mRNA binding"/>
    <property type="evidence" value="ECO:0007669"/>
    <property type="project" value="TreeGrafter"/>
</dbReference>
<sequence length="451" mass="49842">MPKRESQAENQAPANKKRALKHERASHKPNFDLITASKDIWGKLRKKTNTKEENRALADELFTLIKGKMLEIGQRHDASRVVQAMVQHGTDEQRATVLDELKNAIADMSKSQYGHFIVLKLIKYCSNTPENKKMLLKAFKGQVVKLATHSVGARVIEVTFGGEFTNKETEVLRREFYGKQLFPFEYAHELVASYTLHAPSSDVADLGSSVVDNSVELLSTRAGTTAVAQFAAYAGAKDRKRILKSLRGYASSLLTHRDAYVALMRVVLVTDDTVTVQKMVLNELLRPEKAGEVAEGEEAKHPLHTIAMNPNASKMLLLLLNKQEGLPTQYLDPWEEELLKPALAKDDKGEMVSTSRKNPQTRKAELLQYMKSDVISLVSQHAGELLDCASGAKVLAEAAGNFGDCDAAIVDAIEGKGMEIFEDAKGHANVKKILLKAKDRGAGFGGVFWEK</sequence>
<comment type="caution">
    <text evidence="6">The sequence shown here is derived from an EMBL/GenBank/DDBJ whole genome shotgun (WGS) entry which is preliminary data.</text>
</comment>
<dbReference type="Pfam" id="PF00806">
    <property type="entry name" value="PUF"/>
    <property type="match status" value="2"/>
</dbReference>
<feature type="non-terminal residue" evidence="6">
    <location>
        <position position="451"/>
    </location>
</feature>
<keyword evidence="2" id="KW-0694">RNA-binding</keyword>
<dbReference type="InterPro" id="IPR040059">
    <property type="entry name" value="PUM3"/>
</dbReference>
<dbReference type="GO" id="GO:0005730">
    <property type="term" value="C:nucleolus"/>
    <property type="evidence" value="ECO:0007669"/>
    <property type="project" value="TreeGrafter"/>
</dbReference>
<evidence type="ECO:0000256" key="4">
    <source>
        <dbReference type="SAM" id="MobiDB-lite"/>
    </source>
</evidence>
<protein>
    <recommendedName>
        <fullName evidence="5">PUM-HD domain-containing protein</fullName>
    </recommendedName>
</protein>
<evidence type="ECO:0000256" key="2">
    <source>
        <dbReference type="ARBA" id="ARBA00022884"/>
    </source>
</evidence>
<dbReference type="SUPFAM" id="SSF48371">
    <property type="entry name" value="ARM repeat"/>
    <property type="match status" value="1"/>
</dbReference>
<dbReference type="PROSITE" id="PS50302">
    <property type="entry name" value="PUM"/>
    <property type="match status" value="2"/>
</dbReference>
<organism evidence="6 7">
    <name type="scientific">Triparma retinervis</name>
    <dbReference type="NCBI Taxonomy" id="2557542"/>
    <lineage>
        <taxon>Eukaryota</taxon>
        <taxon>Sar</taxon>
        <taxon>Stramenopiles</taxon>
        <taxon>Ochrophyta</taxon>
        <taxon>Bolidophyceae</taxon>
        <taxon>Parmales</taxon>
        <taxon>Triparmaceae</taxon>
        <taxon>Triparma</taxon>
    </lineage>
</organism>
<evidence type="ECO:0000256" key="1">
    <source>
        <dbReference type="ARBA" id="ARBA00022737"/>
    </source>
</evidence>
<feature type="repeat" description="Pumilio" evidence="3">
    <location>
        <begin position="100"/>
        <end position="137"/>
    </location>
</feature>
<gene>
    <name evidence="6" type="ORF">TrRE_jg3003</name>
</gene>
<dbReference type="InterPro" id="IPR001313">
    <property type="entry name" value="Pumilio_RNA-bd_rpt"/>
</dbReference>
<name>A0A9W7DXY1_9STRA</name>
<dbReference type="PANTHER" id="PTHR13389">
    <property type="entry name" value="PUMILIO HOMOLOG 3"/>
    <property type="match status" value="1"/>
</dbReference>
<dbReference type="InterPro" id="IPR033133">
    <property type="entry name" value="PUM-HD"/>
</dbReference>
<feature type="compositionally biased region" description="Basic residues" evidence="4">
    <location>
        <begin position="15"/>
        <end position="27"/>
    </location>
</feature>
<evidence type="ECO:0000313" key="6">
    <source>
        <dbReference type="EMBL" id="GMH54748.1"/>
    </source>
</evidence>